<dbReference type="OrthoDB" id="9805815at2"/>
<comment type="caution">
    <text evidence="5">The sequence shown here is derived from an EMBL/GenBank/DDBJ whole genome shotgun (WGS) entry which is preliminary data.</text>
</comment>
<dbReference type="GO" id="GO:0016702">
    <property type="term" value="F:oxidoreductase activity, acting on single donors with incorporation of molecular oxygen, incorporation of two atoms of oxygen"/>
    <property type="evidence" value="ECO:0007669"/>
    <property type="project" value="InterPro"/>
</dbReference>
<comment type="similarity">
    <text evidence="1">Belongs to the intradiol ring-cleavage dioxygenase family.</text>
</comment>
<name>A0A4R2LSK1_9GAMM</name>
<dbReference type="GO" id="GO:0008199">
    <property type="term" value="F:ferric iron binding"/>
    <property type="evidence" value="ECO:0007669"/>
    <property type="project" value="InterPro"/>
</dbReference>
<dbReference type="InterPro" id="IPR050770">
    <property type="entry name" value="Intradiol_RC_Dioxygenase"/>
</dbReference>
<keyword evidence="6" id="KW-1185">Reference proteome</keyword>
<sequence>MKTVAVDLLRRRLLAASALWIGGSVLIPVARALGGVRAPTPANALGPFYPRHPPAEVDADLAVVEGQRGRAAGTPLSVSGRVLDRHGRAIAGARIEVWQANAYGRYHHPGDGNASGPLDPAFQGYALLHSGGNGSFRFASVMPGPYTGRTPHIHYLIDAAGTRLVTQMFFAGEPRNAEDFLYAALPDAGRVAATAIDVAAPAAGGRAVQWDIVLATG</sequence>
<dbReference type="RefSeq" id="WP_132539270.1">
    <property type="nucleotide sequence ID" value="NZ_SLWY01000004.1"/>
</dbReference>
<dbReference type="SUPFAM" id="SSF49482">
    <property type="entry name" value="Aromatic compound dioxygenase"/>
    <property type="match status" value="1"/>
</dbReference>
<dbReference type="Pfam" id="PF00775">
    <property type="entry name" value="Dioxygenase_C"/>
    <property type="match status" value="1"/>
</dbReference>
<dbReference type="InterPro" id="IPR015889">
    <property type="entry name" value="Intradiol_dOase_core"/>
</dbReference>
<dbReference type="InterPro" id="IPR000627">
    <property type="entry name" value="Intradiol_dOase_C"/>
</dbReference>
<evidence type="ECO:0000313" key="5">
    <source>
        <dbReference type="EMBL" id="TCO82738.1"/>
    </source>
</evidence>
<keyword evidence="2 5" id="KW-0223">Dioxygenase</keyword>
<dbReference type="AlphaFoldDB" id="A0A4R2LSK1"/>
<evidence type="ECO:0000256" key="1">
    <source>
        <dbReference type="ARBA" id="ARBA00007825"/>
    </source>
</evidence>
<reference evidence="5 6" key="1">
    <citation type="submission" date="2019-03" db="EMBL/GenBank/DDBJ databases">
        <title>Genomic Encyclopedia of Type Strains, Phase IV (KMG-IV): sequencing the most valuable type-strain genomes for metagenomic binning, comparative biology and taxonomic classification.</title>
        <authorList>
            <person name="Goeker M."/>
        </authorList>
    </citation>
    <scope>NUCLEOTIDE SEQUENCE [LARGE SCALE GENOMIC DNA]</scope>
    <source>
        <strain evidence="5 6">DSM 25287</strain>
    </source>
</reference>
<dbReference type="PANTHER" id="PTHR33711:SF10">
    <property type="entry name" value="INTRADIOL RING-CLEAVAGE DIOXYGENASES DOMAIN-CONTAINING PROTEIN"/>
    <property type="match status" value="1"/>
</dbReference>
<organism evidence="5 6">
    <name type="scientific">Plasticicumulans lactativorans</name>
    <dbReference type="NCBI Taxonomy" id="1133106"/>
    <lineage>
        <taxon>Bacteria</taxon>
        <taxon>Pseudomonadati</taxon>
        <taxon>Pseudomonadota</taxon>
        <taxon>Gammaproteobacteria</taxon>
        <taxon>Candidatus Competibacteraceae</taxon>
        <taxon>Plasticicumulans</taxon>
    </lineage>
</organism>
<accession>A0A4R2LSK1</accession>
<proteinExistence type="inferred from homology"/>
<evidence type="ECO:0000313" key="6">
    <source>
        <dbReference type="Proteomes" id="UP000295765"/>
    </source>
</evidence>
<dbReference type="Gene3D" id="2.60.130.10">
    <property type="entry name" value="Aromatic compound dioxygenase"/>
    <property type="match status" value="1"/>
</dbReference>
<keyword evidence="3" id="KW-0560">Oxidoreductase</keyword>
<dbReference type="Proteomes" id="UP000295765">
    <property type="component" value="Unassembled WGS sequence"/>
</dbReference>
<protein>
    <submittedName>
        <fullName evidence="5">Protocatechuate 3,4-dioxygenase beta subunit</fullName>
    </submittedName>
</protein>
<gene>
    <name evidence="5" type="ORF">EV699_104130</name>
</gene>
<evidence type="ECO:0000256" key="3">
    <source>
        <dbReference type="ARBA" id="ARBA00023002"/>
    </source>
</evidence>
<dbReference type="PROSITE" id="PS00083">
    <property type="entry name" value="INTRADIOL_DIOXYGENAS"/>
    <property type="match status" value="1"/>
</dbReference>
<dbReference type="EMBL" id="SLWY01000004">
    <property type="protein sequence ID" value="TCO82738.1"/>
    <property type="molecule type" value="Genomic_DNA"/>
</dbReference>
<evidence type="ECO:0000256" key="2">
    <source>
        <dbReference type="ARBA" id="ARBA00022964"/>
    </source>
</evidence>
<feature type="domain" description="Intradiol ring-cleavage dioxygenases" evidence="4">
    <location>
        <begin position="78"/>
        <end position="106"/>
    </location>
</feature>
<evidence type="ECO:0000259" key="4">
    <source>
        <dbReference type="PROSITE" id="PS00083"/>
    </source>
</evidence>
<dbReference type="PANTHER" id="PTHR33711">
    <property type="entry name" value="DIOXYGENASE, PUTATIVE (AFU_ORTHOLOGUE AFUA_2G02910)-RELATED"/>
    <property type="match status" value="1"/>
</dbReference>